<dbReference type="InterPro" id="IPR036390">
    <property type="entry name" value="WH_DNA-bd_sf"/>
</dbReference>
<dbReference type="GO" id="GO:0003700">
    <property type="term" value="F:DNA-binding transcription factor activity"/>
    <property type="evidence" value="ECO:0007669"/>
    <property type="project" value="InterPro"/>
</dbReference>
<keyword evidence="6" id="KW-1185">Reference proteome</keyword>
<dbReference type="SMART" id="SM00895">
    <property type="entry name" value="FCD"/>
    <property type="match status" value="1"/>
</dbReference>
<dbReference type="PROSITE" id="PS50949">
    <property type="entry name" value="HTH_GNTR"/>
    <property type="match status" value="1"/>
</dbReference>
<dbReference type="SUPFAM" id="SSF48008">
    <property type="entry name" value="GntR ligand-binding domain-like"/>
    <property type="match status" value="1"/>
</dbReference>
<dbReference type="InterPro" id="IPR008920">
    <property type="entry name" value="TF_FadR/GntR_C"/>
</dbReference>
<evidence type="ECO:0000256" key="3">
    <source>
        <dbReference type="ARBA" id="ARBA00023163"/>
    </source>
</evidence>
<dbReference type="CDD" id="cd07377">
    <property type="entry name" value="WHTH_GntR"/>
    <property type="match status" value="1"/>
</dbReference>
<reference evidence="5" key="1">
    <citation type="submission" date="2017-12" db="EMBL/GenBank/DDBJ databases">
        <title>Sequencing the genomes of 1000 Actinobacteria strains.</title>
        <authorList>
            <person name="Klenk H.-P."/>
        </authorList>
    </citation>
    <scope>NUCLEOTIDE SEQUENCE [LARGE SCALE GENOMIC DNA]</scope>
    <source>
        <strain evidence="5">DSM 44228</strain>
    </source>
</reference>
<dbReference type="Gene3D" id="1.20.120.530">
    <property type="entry name" value="GntR ligand-binding domain-like"/>
    <property type="match status" value="1"/>
</dbReference>
<comment type="caution">
    <text evidence="5">The sequence shown here is derived from an EMBL/GenBank/DDBJ whole genome shotgun (WGS) entry which is preliminary data.</text>
</comment>
<accession>A0A2N3Y0U9</accession>
<gene>
    <name evidence="5" type="ORF">A8926_4315</name>
</gene>
<sequence length="209" mass="23484">MREAIVATLREDIVTGSLTAGTQLKQDDLAARFGVSPAPIREALRQLENEGLVEHFPNRGVFVTDISAEDIVNLLLPVRLAIETFGVKKSAATRREQLLSELDDIVSRMRDAAAIDDLRTVNELDVQFHQTMVHLSGSEQAIRLWHSVHSRIRAQIYRMSTRLESPTVVVDDHQAILDAIRSEDPGTIEEVMHEHIIEHPTEQLRGQSD</sequence>
<proteinExistence type="predicted"/>
<evidence type="ECO:0000313" key="5">
    <source>
        <dbReference type="EMBL" id="PKW16481.1"/>
    </source>
</evidence>
<protein>
    <submittedName>
        <fullName evidence="5">GntR family transcriptional regulator</fullName>
    </submittedName>
</protein>
<evidence type="ECO:0000313" key="6">
    <source>
        <dbReference type="Proteomes" id="UP000233786"/>
    </source>
</evidence>
<dbReference type="PANTHER" id="PTHR43537:SF45">
    <property type="entry name" value="GNTR FAMILY REGULATORY PROTEIN"/>
    <property type="match status" value="1"/>
</dbReference>
<dbReference type="Gene3D" id="1.10.10.10">
    <property type="entry name" value="Winged helix-like DNA-binding domain superfamily/Winged helix DNA-binding domain"/>
    <property type="match status" value="1"/>
</dbReference>
<evidence type="ECO:0000259" key="4">
    <source>
        <dbReference type="PROSITE" id="PS50949"/>
    </source>
</evidence>
<keyword evidence="1" id="KW-0805">Transcription regulation</keyword>
<keyword evidence="3" id="KW-0804">Transcription</keyword>
<keyword evidence="2" id="KW-0238">DNA-binding</keyword>
<dbReference type="SUPFAM" id="SSF46785">
    <property type="entry name" value="Winged helix' DNA-binding domain"/>
    <property type="match status" value="1"/>
</dbReference>
<organism evidence="5 6">
    <name type="scientific">Saccharopolyspora spinosa</name>
    <dbReference type="NCBI Taxonomy" id="60894"/>
    <lineage>
        <taxon>Bacteria</taxon>
        <taxon>Bacillati</taxon>
        <taxon>Actinomycetota</taxon>
        <taxon>Actinomycetes</taxon>
        <taxon>Pseudonocardiales</taxon>
        <taxon>Pseudonocardiaceae</taxon>
        <taxon>Saccharopolyspora</taxon>
    </lineage>
</organism>
<evidence type="ECO:0000256" key="2">
    <source>
        <dbReference type="ARBA" id="ARBA00023125"/>
    </source>
</evidence>
<dbReference type="InterPro" id="IPR011711">
    <property type="entry name" value="GntR_C"/>
</dbReference>
<feature type="domain" description="HTH gntR-type" evidence="4">
    <location>
        <begin position="1"/>
        <end position="66"/>
    </location>
</feature>
<dbReference type="EMBL" id="PJNB01000001">
    <property type="protein sequence ID" value="PKW16481.1"/>
    <property type="molecule type" value="Genomic_DNA"/>
</dbReference>
<dbReference type="STRING" id="994479.GCA_000194155_07263"/>
<dbReference type="Pfam" id="PF07729">
    <property type="entry name" value="FCD"/>
    <property type="match status" value="1"/>
</dbReference>
<dbReference type="InterPro" id="IPR036388">
    <property type="entry name" value="WH-like_DNA-bd_sf"/>
</dbReference>
<dbReference type="GO" id="GO:0003677">
    <property type="term" value="F:DNA binding"/>
    <property type="evidence" value="ECO:0007669"/>
    <property type="project" value="UniProtKB-KW"/>
</dbReference>
<name>A0A2N3Y0U9_SACSN</name>
<dbReference type="InterPro" id="IPR000524">
    <property type="entry name" value="Tscrpt_reg_HTH_GntR"/>
</dbReference>
<evidence type="ECO:0000256" key="1">
    <source>
        <dbReference type="ARBA" id="ARBA00023015"/>
    </source>
</evidence>
<dbReference type="Pfam" id="PF00392">
    <property type="entry name" value="GntR"/>
    <property type="match status" value="1"/>
</dbReference>
<dbReference type="AlphaFoldDB" id="A0A2N3Y0U9"/>
<dbReference type="PANTHER" id="PTHR43537">
    <property type="entry name" value="TRANSCRIPTIONAL REGULATOR, GNTR FAMILY"/>
    <property type="match status" value="1"/>
</dbReference>
<dbReference type="SMART" id="SM00345">
    <property type="entry name" value="HTH_GNTR"/>
    <property type="match status" value="1"/>
</dbReference>
<dbReference type="Proteomes" id="UP000233786">
    <property type="component" value="Unassembled WGS sequence"/>
</dbReference>